<name>A0ACC3MVK6_9PEZI</name>
<protein>
    <submittedName>
        <fullName evidence="1">Uncharacterized protein</fullName>
    </submittedName>
</protein>
<evidence type="ECO:0000313" key="2">
    <source>
        <dbReference type="Proteomes" id="UP001281147"/>
    </source>
</evidence>
<organism evidence="1 2">
    <name type="scientific">Vermiconidia calcicola</name>
    <dbReference type="NCBI Taxonomy" id="1690605"/>
    <lineage>
        <taxon>Eukaryota</taxon>
        <taxon>Fungi</taxon>
        <taxon>Dikarya</taxon>
        <taxon>Ascomycota</taxon>
        <taxon>Pezizomycotina</taxon>
        <taxon>Dothideomycetes</taxon>
        <taxon>Dothideomycetidae</taxon>
        <taxon>Mycosphaerellales</taxon>
        <taxon>Extremaceae</taxon>
        <taxon>Vermiconidia</taxon>
    </lineage>
</organism>
<evidence type="ECO:0000313" key="1">
    <source>
        <dbReference type="EMBL" id="KAK3703010.1"/>
    </source>
</evidence>
<sequence length="208" mass="23806">MCMAALGSTSSHSYRGIEALMPQATANIWHYQRQYISISELVKDANDEADSLRAKCGELEQAAFLAEQERDEAIAGQTEMCELMEKYKIELKSMDEACAKYAALKSEAIKLKTRAEIAERNLWWERKDCVTAISIINESLGGADPETHKKNYNLLVESVEKADLMSAENEELKREMRKQAEDVREQLKEKDEEQARQLQKVRVEAFEH</sequence>
<dbReference type="EMBL" id="JAUTXU010000157">
    <property type="protein sequence ID" value="KAK3703010.1"/>
    <property type="molecule type" value="Genomic_DNA"/>
</dbReference>
<dbReference type="Proteomes" id="UP001281147">
    <property type="component" value="Unassembled WGS sequence"/>
</dbReference>
<accession>A0ACC3MVK6</accession>
<comment type="caution">
    <text evidence="1">The sequence shown here is derived from an EMBL/GenBank/DDBJ whole genome shotgun (WGS) entry which is preliminary data.</text>
</comment>
<gene>
    <name evidence="1" type="ORF">LTR37_014740</name>
</gene>
<proteinExistence type="predicted"/>
<reference evidence="1" key="1">
    <citation type="submission" date="2023-07" db="EMBL/GenBank/DDBJ databases">
        <title>Black Yeasts Isolated from many extreme environments.</title>
        <authorList>
            <person name="Coleine C."/>
            <person name="Stajich J.E."/>
            <person name="Selbmann L."/>
        </authorList>
    </citation>
    <scope>NUCLEOTIDE SEQUENCE</scope>
    <source>
        <strain evidence="1">CCFEE 5714</strain>
    </source>
</reference>
<keyword evidence="2" id="KW-1185">Reference proteome</keyword>